<keyword evidence="11 15" id="KW-0472">Membrane</keyword>
<keyword evidence="12" id="KW-0066">ATP synthesis</keyword>
<keyword evidence="9 15" id="KW-1133">Transmembrane helix</keyword>
<gene>
    <name evidence="16" type="ORF">METZ01_LOCUS247771</name>
</gene>
<feature type="coiled-coil region" evidence="14">
    <location>
        <begin position="44"/>
        <end position="119"/>
    </location>
</feature>
<dbReference type="HAMAP" id="MF_01398">
    <property type="entry name" value="ATP_synth_b_bprime"/>
    <property type="match status" value="1"/>
</dbReference>
<dbReference type="Gene3D" id="1.20.5.620">
    <property type="entry name" value="F1F0 ATP synthase subunit B, membrane domain"/>
    <property type="match status" value="1"/>
</dbReference>
<dbReference type="InterPro" id="IPR050059">
    <property type="entry name" value="ATP_synthase_B_chain"/>
</dbReference>
<evidence type="ECO:0000256" key="15">
    <source>
        <dbReference type="SAM" id="Phobius"/>
    </source>
</evidence>
<evidence type="ECO:0000256" key="2">
    <source>
        <dbReference type="ARBA" id="ARBA00004308"/>
    </source>
</evidence>
<comment type="subcellular location">
    <subcellularLocation>
        <location evidence="2">Endomembrane system</location>
    </subcellularLocation>
    <subcellularLocation>
        <location evidence="1">Membrane</location>
        <topology evidence="1">Single-pass membrane protein</topology>
    </subcellularLocation>
</comment>
<dbReference type="CDD" id="cd06503">
    <property type="entry name" value="ATP-synt_Fo_b"/>
    <property type="match status" value="1"/>
</dbReference>
<dbReference type="EMBL" id="UINC01065349">
    <property type="protein sequence ID" value="SVB94917.1"/>
    <property type="molecule type" value="Genomic_DNA"/>
</dbReference>
<feature type="transmembrane region" description="Helical" evidence="15">
    <location>
        <begin position="6"/>
        <end position="30"/>
    </location>
</feature>
<keyword evidence="8" id="KW-0375">Hydrogen ion transport</keyword>
<dbReference type="InterPro" id="IPR028987">
    <property type="entry name" value="ATP_synth_B-like_membr_sf"/>
</dbReference>
<protein>
    <recommendedName>
        <fullName evidence="17">ATP synthase F0 subunit B</fullName>
    </recommendedName>
</protein>
<evidence type="ECO:0000256" key="9">
    <source>
        <dbReference type="ARBA" id="ARBA00022989"/>
    </source>
</evidence>
<organism evidence="16">
    <name type="scientific">marine metagenome</name>
    <dbReference type="NCBI Taxonomy" id="408172"/>
    <lineage>
        <taxon>unclassified sequences</taxon>
        <taxon>metagenomes</taxon>
        <taxon>ecological metagenomes</taxon>
    </lineage>
</organism>
<evidence type="ECO:0000256" key="3">
    <source>
        <dbReference type="ARBA" id="ARBA00005513"/>
    </source>
</evidence>
<evidence type="ECO:0000313" key="16">
    <source>
        <dbReference type="EMBL" id="SVB94917.1"/>
    </source>
</evidence>
<keyword evidence="7 15" id="KW-0812">Transmembrane</keyword>
<dbReference type="GO" id="GO:0045259">
    <property type="term" value="C:proton-transporting ATP synthase complex"/>
    <property type="evidence" value="ECO:0007669"/>
    <property type="project" value="UniProtKB-KW"/>
</dbReference>
<accession>A0A382I6R2</accession>
<dbReference type="InterPro" id="IPR002146">
    <property type="entry name" value="ATP_synth_b/b'su_bac/chlpt"/>
</dbReference>
<evidence type="ECO:0000256" key="10">
    <source>
        <dbReference type="ARBA" id="ARBA00023065"/>
    </source>
</evidence>
<comment type="similarity">
    <text evidence="3">Belongs to the ATPase B chain family.</text>
</comment>
<evidence type="ECO:0000256" key="7">
    <source>
        <dbReference type="ARBA" id="ARBA00022692"/>
    </source>
</evidence>
<evidence type="ECO:0000256" key="5">
    <source>
        <dbReference type="ARBA" id="ARBA00022475"/>
    </source>
</evidence>
<comment type="function">
    <text evidence="13">F(1)F(0) ATP synthase produces ATP from ADP in the presence of a proton or sodium gradient. F-type ATPases consist of two structural domains, F(1) containing the extramembraneous catalytic core and F(0) containing the membrane proton channel, linked together by a central stalk and a peripheral stalk. During catalysis, ATP synthesis in the catalytic domain of F(1) is coupled via a rotary mechanism of the central stalk subunits to proton translocation.</text>
</comment>
<evidence type="ECO:0000256" key="8">
    <source>
        <dbReference type="ARBA" id="ARBA00022781"/>
    </source>
</evidence>
<keyword evidence="4" id="KW-0813">Transport</keyword>
<dbReference type="PANTHER" id="PTHR33445">
    <property type="entry name" value="ATP SYNTHASE SUBUNIT B', CHLOROPLASTIC"/>
    <property type="match status" value="1"/>
</dbReference>
<name>A0A382I6R2_9ZZZZ</name>
<keyword evidence="14" id="KW-0175">Coiled coil</keyword>
<dbReference type="GO" id="GO:0046961">
    <property type="term" value="F:proton-transporting ATPase activity, rotational mechanism"/>
    <property type="evidence" value="ECO:0007669"/>
    <property type="project" value="TreeGrafter"/>
</dbReference>
<dbReference type="Pfam" id="PF00430">
    <property type="entry name" value="ATP-synt_B"/>
    <property type="match status" value="1"/>
</dbReference>
<feature type="non-terminal residue" evidence="16">
    <location>
        <position position="1"/>
    </location>
</feature>
<evidence type="ECO:0000256" key="1">
    <source>
        <dbReference type="ARBA" id="ARBA00004167"/>
    </source>
</evidence>
<proteinExistence type="inferred from homology"/>
<dbReference type="PANTHER" id="PTHR33445:SF1">
    <property type="entry name" value="ATP SYNTHASE SUBUNIT B"/>
    <property type="match status" value="1"/>
</dbReference>
<reference evidence="16" key="1">
    <citation type="submission" date="2018-05" db="EMBL/GenBank/DDBJ databases">
        <authorList>
            <person name="Lanie J.A."/>
            <person name="Ng W.-L."/>
            <person name="Kazmierczak K.M."/>
            <person name="Andrzejewski T.M."/>
            <person name="Davidsen T.M."/>
            <person name="Wayne K.J."/>
            <person name="Tettelin H."/>
            <person name="Glass J.I."/>
            <person name="Rusch D."/>
            <person name="Podicherti R."/>
            <person name="Tsui H.-C.T."/>
            <person name="Winkler M.E."/>
        </authorList>
    </citation>
    <scope>NUCLEOTIDE SEQUENCE</scope>
</reference>
<dbReference type="NCBIfam" id="TIGR01144">
    <property type="entry name" value="ATP_synt_b"/>
    <property type="match status" value="1"/>
</dbReference>
<evidence type="ECO:0000256" key="12">
    <source>
        <dbReference type="ARBA" id="ARBA00023310"/>
    </source>
</evidence>
<keyword evidence="5" id="KW-1003">Cell membrane</keyword>
<evidence type="ECO:0000256" key="4">
    <source>
        <dbReference type="ARBA" id="ARBA00022448"/>
    </source>
</evidence>
<keyword evidence="6" id="KW-0138">CF(0)</keyword>
<sequence>VAELGFHLPSLIVFLANFGILLAVLYIFGYKRILAMLDQRSDRIRESLEEADQVRSAATQARQDLEAQLGESRIAGHQVLEEARQAAERYREEEQEKARSEAEEFLHRARAQIEQERNQAIEKVRSEFAELAITAAERVIDRSLDRNAHRDLIEKALSDSAEAQRD</sequence>
<evidence type="ECO:0000256" key="14">
    <source>
        <dbReference type="SAM" id="Coils"/>
    </source>
</evidence>
<dbReference type="InterPro" id="IPR005864">
    <property type="entry name" value="ATP_synth_F0_bsu_bac"/>
</dbReference>
<keyword evidence="10" id="KW-0406">Ion transport</keyword>
<dbReference type="GO" id="GO:0015986">
    <property type="term" value="P:proton motive force-driven ATP synthesis"/>
    <property type="evidence" value="ECO:0007669"/>
    <property type="project" value="InterPro"/>
</dbReference>
<dbReference type="SUPFAM" id="SSF81573">
    <property type="entry name" value="F1F0 ATP synthase subunit B, membrane domain"/>
    <property type="match status" value="1"/>
</dbReference>
<evidence type="ECO:0000256" key="13">
    <source>
        <dbReference type="ARBA" id="ARBA00025198"/>
    </source>
</evidence>
<evidence type="ECO:0000256" key="6">
    <source>
        <dbReference type="ARBA" id="ARBA00022547"/>
    </source>
</evidence>
<evidence type="ECO:0008006" key="17">
    <source>
        <dbReference type="Google" id="ProtNLM"/>
    </source>
</evidence>
<dbReference type="GO" id="GO:0012505">
    <property type="term" value="C:endomembrane system"/>
    <property type="evidence" value="ECO:0007669"/>
    <property type="project" value="UniProtKB-SubCell"/>
</dbReference>
<evidence type="ECO:0000256" key="11">
    <source>
        <dbReference type="ARBA" id="ARBA00023136"/>
    </source>
</evidence>
<dbReference type="AlphaFoldDB" id="A0A382I6R2"/>